<keyword evidence="3" id="KW-1185">Reference proteome</keyword>
<dbReference type="OrthoDB" id="4500540at2759"/>
<reference evidence="2" key="1">
    <citation type="submission" date="2016-12" db="EMBL/GenBank/DDBJ databases">
        <title>The genomes of Aspergillus section Nigri reveals drivers in fungal speciation.</title>
        <authorList>
            <consortium name="DOE Joint Genome Institute"/>
            <person name="Vesth T.C."/>
            <person name="Nybo J."/>
            <person name="Theobald S."/>
            <person name="Brandl J."/>
            <person name="Frisvad J.C."/>
            <person name="Nielsen K.F."/>
            <person name="Lyhne E.K."/>
            <person name="Kogle M.E."/>
            <person name="Kuo A."/>
            <person name="Riley R."/>
            <person name="Clum A."/>
            <person name="Nolan M."/>
            <person name="Lipzen A."/>
            <person name="Salamov A."/>
            <person name="Henrissat B."/>
            <person name="Wiebenga A."/>
            <person name="De Vries R.P."/>
            <person name="Grigoriev I.V."/>
            <person name="Mortensen U.H."/>
            <person name="Andersen M.R."/>
            <person name="Baker S.E."/>
        </authorList>
    </citation>
    <scope>NUCLEOTIDE SEQUENCE [LARGE SCALE GENOMIC DNA]</scope>
    <source>
        <strain evidence="2">CBS 113365</strain>
    </source>
</reference>
<proteinExistence type="predicted"/>
<dbReference type="EMBL" id="KZ821630">
    <property type="protein sequence ID" value="PYH67310.1"/>
    <property type="molecule type" value="Genomic_DNA"/>
</dbReference>
<gene>
    <name evidence="2" type="ORF">BO88DRAFT_455324</name>
</gene>
<organism evidence="2 3">
    <name type="scientific">Aspergillus vadensis (strain CBS 113365 / IMI 142717 / IBT 24658)</name>
    <dbReference type="NCBI Taxonomy" id="1448311"/>
    <lineage>
        <taxon>Eukaryota</taxon>
        <taxon>Fungi</taxon>
        <taxon>Dikarya</taxon>
        <taxon>Ascomycota</taxon>
        <taxon>Pezizomycotina</taxon>
        <taxon>Eurotiomycetes</taxon>
        <taxon>Eurotiomycetidae</taxon>
        <taxon>Eurotiales</taxon>
        <taxon>Aspergillaceae</taxon>
        <taxon>Aspergillus</taxon>
        <taxon>Aspergillus subgen. Circumdati</taxon>
    </lineage>
</organism>
<dbReference type="GeneID" id="37215453"/>
<feature type="signal peptide" evidence="1">
    <location>
        <begin position="1"/>
        <end position="17"/>
    </location>
</feature>
<keyword evidence="1" id="KW-0732">Signal</keyword>
<sequence length="81" mass="8211">MKPSMILVPLLAGLGMAGVVMQREDSVADVADVANVANGANVADSIDVANGEKVADGAEVCCNTTPCFGGCFVNGEWAFCC</sequence>
<protein>
    <submittedName>
        <fullName evidence="2">Uncharacterized protein</fullName>
    </submittedName>
</protein>
<dbReference type="Proteomes" id="UP000248405">
    <property type="component" value="Unassembled WGS sequence"/>
</dbReference>
<feature type="chain" id="PRO_5016297938" evidence="1">
    <location>
        <begin position="18"/>
        <end position="81"/>
    </location>
</feature>
<evidence type="ECO:0000256" key="1">
    <source>
        <dbReference type="SAM" id="SignalP"/>
    </source>
</evidence>
<accession>A0A319BA04</accession>
<evidence type="ECO:0000313" key="2">
    <source>
        <dbReference type="EMBL" id="PYH67310.1"/>
    </source>
</evidence>
<dbReference type="AlphaFoldDB" id="A0A319BA04"/>
<dbReference type="RefSeq" id="XP_025561104.1">
    <property type="nucleotide sequence ID" value="XM_025710861.1"/>
</dbReference>
<name>A0A319BA04_ASPVC</name>
<evidence type="ECO:0000313" key="3">
    <source>
        <dbReference type="Proteomes" id="UP000248405"/>
    </source>
</evidence>